<feature type="region of interest" description="Disordered" evidence="1">
    <location>
        <begin position="121"/>
        <end position="172"/>
    </location>
</feature>
<feature type="compositionally biased region" description="Low complexity" evidence="1">
    <location>
        <begin position="153"/>
        <end position="172"/>
    </location>
</feature>
<evidence type="ECO:0000256" key="1">
    <source>
        <dbReference type="SAM" id="MobiDB-lite"/>
    </source>
</evidence>
<dbReference type="EMBL" id="CACSIO010000012">
    <property type="protein sequence ID" value="CAA0108287.1"/>
    <property type="molecule type" value="Genomic_DNA"/>
</dbReference>
<dbReference type="Proteomes" id="UP000441399">
    <property type="component" value="Unassembled WGS sequence"/>
</dbReference>
<dbReference type="OrthoDB" id="5740652at2"/>
<name>A0A5S9PUK6_9GAMM</name>
<dbReference type="AlphaFoldDB" id="A0A5S9PUK6"/>
<keyword evidence="3" id="KW-1185">Reference proteome</keyword>
<accession>A0A5S9PUK6</accession>
<protein>
    <submittedName>
        <fullName evidence="2">Uncharacterized protein</fullName>
    </submittedName>
</protein>
<organism evidence="2 3">
    <name type="scientific">BD1-7 clade bacterium</name>
    <dbReference type="NCBI Taxonomy" id="2029982"/>
    <lineage>
        <taxon>Bacteria</taxon>
        <taxon>Pseudomonadati</taxon>
        <taxon>Pseudomonadota</taxon>
        <taxon>Gammaproteobacteria</taxon>
        <taxon>Cellvibrionales</taxon>
        <taxon>Spongiibacteraceae</taxon>
        <taxon>BD1-7 clade</taxon>
    </lineage>
</organism>
<sequence length="172" mass="19559">MKQITTDAWMMLLPEEWHAEQDDETIVITDEDEVSVIEISTLLPEKRVSVDELLQVMTEGRGHKTLLAELDALYSEFEEDDMYWREWFCKADNCVIAVSHGTDIDNRGMDDSTVDEILSTLAMQSESENEEPEQERPKKSTQNSNKGQKKSPKSASQKAPAEKPAAPSPWKK</sequence>
<gene>
    <name evidence="2" type="ORF">OPDIPICF_01324</name>
</gene>
<evidence type="ECO:0000313" key="3">
    <source>
        <dbReference type="Proteomes" id="UP000441399"/>
    </source>
</evidence>
<reference evidence="2 3" key="1">
    <citation type="submission" date="2019-11" db="EMBL/GenBank/DDBJ databases">
        <authorList>
            <person name="Holert J."/>
        </authorList>
    </citation>
    <scope>NUCLEOTIDE SEQUENCE [LARGE SCALE GENOMIC DNA]</scope>
    <source>
        <strain evidence="2">SB11_3</strain>
    </source>
</reference>
<evidence type="ECO:0000313" key="2">
    <source>
        <dbReference type="EMBL" id="CAA0108287.1"/>
    </source>
</evidence>
<proteinExistence type="predicted"/>